<name>A0A8H2WD56_9AGAM</name>
<sequence length="213" mass="24234">MVVKVYGMGMSTCTRLVLMTCYELGVEYELHHVDLIKGEQKSPEYIENMQPFGIIPVLIDEDGTRIYESRAISRYLTVKYRKDAGLIPPFSDPKAYGLFEQAASIEYSTFNPAAGAIYLENLHAELEGREPDAEVLEKKRQTLLSKLEAYERILSKQKYLAGDGLTLADLFHVPYGKAVERYVPGVFDSQPNVKRWWADITARESWKAVSDLK</sequence>
<reference evidence="7" key="3">
    <citation type="submission" date="2021-01" db="EMBL/GenBank/DDBJ databases">
        <authorList>
            <person name="Kaushik A."/>
        </authorList>
    </citation>
    <scope>NUCLEOTIDE SEQUENCE</scope>
    <source>
        <strain evidence="7">AG1-1A</strain>
    </source>
</reference>
<dbReference type="PANTHER" id="PTHR43900:SF3">
    <property type="entry name" value="GLUTATHIONE S-TRANSFERASE RHO"/>
    <property type="match status" value="1"/>
</dbReference>
<protein>
    <recommendedName>
        <fullName evidence="2">glutathione transferase</fullName>
        <ecNumber evidence="2">2.5.1.18</ecNumber>
    </recommendedName>
</protein>
<dbReference type="EC" id="2.5.1.18" evidence="2"/>
<dbReference type="EMBL" id="CP059663">
    <property type="protein sequence ID" value="QRW21145.1"/>
    <property type="molecule type" value="Genomic_DNA"/>
</dbReference>
<evidence type="ECO:0000313" key="8">
    <source>
        <dbReference type="EMBL" id="KAF8670348.1"/>
    </source>
</evidence>
<evidence type="ECO:0000313" key="7">
    <source>
        <dbReference type="EMBL" id="CAE6356578.1"/>
    </source>
</evidence>
<organism evidence="7 10">
    <name type="scientific">Rhizoctonia solani</name>
    <dbReference type="NCBI Taxonomy" id="456999"/>
    <lineage>
        <taxon>Eukaryota</taxon>
        <taxon>Fungi</taxon>
        <taxon>Dikarya</taxon>
        <taxon>Basidiomycota</taxon>
        <taxon>Agaricomycotina</taxon>
        <taxon>Agaricomycetes</taxon>
        <taxon>Cantharellales</taxon>
        <taxon>Ceratobasidiaceae</taxon>
        <taxon>Rhizoctonia</taxon>
    </lineage>
</organism>
<dbReference type="SFLD" id="SFLDG01154">
    <property type="entry name" value="Main.5:_Phi-like"/>
    <property type="match status" value="1"/>
</dbReference>
<dbReference type="InterPro" id="IPR036249">
    <property type="entry name" value="Thioredoxin-like_sf"/>
</dbReference>
<dbReference type="SFLD" id="SFLDG00358">
    <property type="entry name" value="Main_(cytGST)"/>
    <property type="match status" value="1"/>
</dbReference>
<dbReference type="SFLD" id="SFLDS00019">
    <property type="entry name" value="Glutathione_Transferase_(cytos"/>
    <property type="match status" value="1"/>
</dbReference>
<dbReference type="Proteomes" id="UP000650582">
    <property type="component" value="Unassembled WGS sequence"/>
</dbReference>
<dbReference type="InterPro" id="IPR040079">
    <property type="entry name" value="Glutathione_S-Trfase"/>
</dbReference>
<comment type="similarity">
    <text evidence="1">Belongs to the GST superfamily. Phi family.</text>
</comment>
<dbReference type="Gene3D" id="3.40.30.10">
    <property type="entry name" value="Glutaredoxin"/>
    <property type="match status" value="1"/>
</dbReference>
<comment type="catalytic activity">
    <reaction evidence="4">
        <text>RX + glutathione = an S-substituted glutathione + a halide anion + H(+)</text>
        <dbReference type="Rhea" id="RHEA:16437"/>
        <dbReference type="ChEBI" id="CHEBI:15378"/>
        <dbReference type="ChEBI" id="CHEBI:16042"/>
        <dbReference type="ChEBI" id="CHEBI:17792"/>
        <dbReference type="ChEBI" id="CHEBI:57925"/>
        <dbReference type="ChEBI" id="CHEBI:90779"/>
        <dbReference type="EC" id="2.5.1.18"/>
    </reaction>
</comment>
<gene>
    <name evidence="7" type="ORF">RDB_LOCUS11033</name>
    <name evidence="9" type="ORF">RhiXN_06134</name>
    <name evidence="8" type="ORF">RHS04_08625</name>
</gene>
<accession>A0A8H2WD56</accession>
<dbReference type="GO" id="GO:0005737">
    <property type="term" value="C:cytoplasm"/>
    <property type="evidence" value="ECO:0007669"/>
    <property type="project" value="TreeGrafter"/>
</dbReference>
<dbReference type="FunFam" id="1.20.1050.10:FF:000004">
    <property type="entry name" value="Glutathione S-transferase F2"/>
    <property type="match status" value="1"/>
</dbReference>
<dbReference type="FunFam" id="3.40.30.10:FF:000016">
    <property type="entry name" value="Glutathione S-transferase F2"/>
    <property type="match status" value="1"/>
</dbReference>
<dbReference type="InterPro" id="IPR004045">
    <property type="entry name" value="Glutathione_S-Trfase_N"/>
</dbReference>
<dbReference type="GO" id="GO:0006749">
    <property type="term" value="P:glutathione metabolic process"/>
    <property type="evidence" value="ECO:0007669"/>
    <property type="project" value="TreeGrafter"/>
</dbReference>
<dbReference type="SUPFAM" id="SSF52833">
    <property type="entry name" value="Thioredoxin-like"/>
    <property type="match status" value="1"/>
</dbReference>
<evidence type="ECO:0000259" key="6">
    <source>
        <dbReference type="PROSITE" id="PS50405"/>
    </source>
</evidence>
<reference evidence="8" key="2">
    <citation type="submission" date="2020-09" db="EMBL/GenBank/DDBJ databases">
        <title>Comparative genome analyses of four rice-infecting Rhizoctonia solani isolates reveal extensive enrichment of homogalacturonan modification genes.</title>
        <authorList>
            <person name="Lee D.-Y."/>
            <person name="Jeon J."/>
            <person name="Kim K.-T."/>
            <person name="Cheong K."/>
            <person name="Song H."/>
            <person name="Choi G."/>
            <person name="Ko J."/>
            <person name="Opiyo S.O."/>
            <person name="Zuo S."/>
            <person name="Madhav S."/>
            <person name="Lee Y.-H."/>
            <person name="Wang G.-L."/>
        </authorList>
    </citation>
    <scope>NUCLEOTIDE SEQUENCE</scope>
    <source>
        <strain evidence="8">AG1-IA YN-7</strain>
    </source>
</reference>
<dbReference type="PROSITE" id="PS50404">
    <property type="entry name" value="GST_NTER"/>
    <property type="match status" value="1"/>
</dbReference>
<dbReference type="InterPro" id="IPR036282">
    <property type="entry name" value="Glutathione-S-Trfase_C_sf"/>
</dbReference>
<evidence type="ECO:0000259" key="5">
    <source>
        <dbReference type="PROSITE" id="PS50404"/>
    </source>
</evidence>
<keyword evidence="3 9" id="KW-0808">Transferase</keyword>
<dbReference type="Proteomes" id="UP000663840">
    <property type="component" value="Unassembled WGS sequence"/>
</dbReference>
<feature type="domain" description="GST N-terminal" evidence="5">
    <location>
        <begin position="1"/>
        <end position="84"/>
    </location>
</feature>
<evidence type="ECO:0000313" key="9">
    <source>
        <dbReference type="EMBL" id="QRW21145.1"/>
    </source>
</evidence>
<dbReference type="EMBL" id="CAJMWR010000211">
    <property type="protein sequence ID" value="CAE6356578.1"/>
    <property type="molecule type" value="Genomic_DNA"/>
</dbReference>
<dbReference type="InterPro" id="IPR004046">
    <property type="entry name" value="GST_C"/>
</dbReference>
<evidence type="ECO:0000256" key="2">
    <source>
        <dbReference type="ARBA" id="ARBA00012452"/>
    </source>
</evidence>
<evidence type="ECO:0000256" key="1">
    <source>
        <dbReference type="ARBA" id="ARBA00010128"/>
    </source>
</evidence>
<dbReference type="GO" id="GO:0043295">
    <property type="term" value="F:glutathione binding"/>
    <property type="evidence" value="ECO:0007669"/>
    <property type="project" value="TreeGrafter"/>
</dbReference>
<dbReference type="EMBL" id="JACYCC010000268">
    <property type="protein sequence ID" value="KAF8670348.1"/>
    <property type="molecule type" value="Genomic_DNA"/>
</dbReference>
<proteinExistence type="inferred from homology"/>
<dbReference type="SUPFAM" id="SSF47616">
    <property type="entry name" value="GST C-terminal domain-like"/>
    <property type="match status" value="1"/>
</dbReference>
<evidence type="ECO:0000256" key="3">
    <source>
        <dbReference type="ARBA" id="ARBA00022679"/>
    </source>
</evidence>
<dbReference type="GO" id="GO:0009636">
    <property type="term" value="P:response to toxic substance"/>
    <property type="evidence" value="ECO:0007669"/>
    <property type="project" value="UniProtKB-ARBA"/>
</dbReference>
<feature type="domain" description="GST C-terminal" evidence="6">
    <location>
        <begin position="92"/>
        <end position="213"/>
    </location>
</feature>
<dbReference type="AlphaFoldDB" id="A0A8H2WD56"/>
<dbReference type="GO" id="GO:0004364">
    <property type="term" value="F:glutathione transferase activity"/>
    <property type="evidence" value="ECO:0007669"/>
    <property type="project" value="UniProtKB-EC"/>
</dbReference>
<evidence type="ECO:0000313" key="10">
    <source>
        <dbReference type="Proteomes" id="UP000663840"/>
    </source>
</evidence>
<dbReference type="Gene3D" id="1.20.1050.10">
    <property type="match status" value="1"/>
</dbReference>
<dbReference type="Pfam" id="PF00043">
    <property type="entry name" value="GST_C"/>
    <property type="match status" value="1"/>
</dbReference>
<dbReference type="Pfam" id="PF02798">
    <property type="entry name" value="GST_N"/>
    <property type="match status" value="1"/>
</dbReference>
<dbReference type="PANTHER" id="PTHR43900">
    <property type="entry name" value="GLUTATHIONE S-TRANSFERASE RHO"/>
    <property type="match status" value="1"/>
</dbReference>
<reference evidence="9" key="1">
    <citation type="submission" date="2020-05" db="EMBL/GenBank/DDBJ databases">
        <title>Evolutionary and genomic comparisons of hybrid uninucleate and nonhybrid Rhizoctonia fungi.</title>
        <authorList>
            <person name="Li C."/>
            <person name="Chen X."/>
        </authorList>
    </citation>
    <scope>NUCLEOTIDE SEQUENCE</scope>
    <source>
        <strain evidence="9">AG-1 IA</strain>
    </source>
</reference>
<evidence type="ECO:0000256" key="4">
    <source>
        <dbReference type="ARBA" id="ARBA00047960"/>
    </source>
</evidence>
<dbReference type="InterPro" id="IPR010987">
    <property type="entry name" value="Glutathione-S-Trfase_C-like"/>
</dbReference>
<dbReference type="Proteomes" id="UP000650533">
    <property type="component" value="Chromosome 6"/>
</dbReference>
<dbReference type="PROSITE" id="PS50405">
    <property type="entry name" value="GST_CTER"/>
    <property type="match status" value="1"/>
</dbReference>